<organism evidence="1 2">
    <name type="scientific">Bacillus salipaludis</name>
    <dbReference type="NCBI Taxonomy" id="2547811"/>
    <lineage>
        <taxon>Bacteria</taxon>
        <taxon>Bacillati</taxon>
        <taxon>Bacillota</taxon>
        <taxon>Bacilli</taxon>
        <taxon>Bacillales</taxon>
        <taxon>Bacillaceae</taxon>
        <taxon>Bacillus</taxon>
    </lineage>
</organism>
<accession>A0A4V3ATE1</accession>
<evidence type="ECO:0000313" key="2">
    <source>
        <dbReference type="Proteomes" id="UP000295132"/>
    </source>
</evidence>
<evidence type="ECO:0000313" key="1">
    <source>
        <dbReference type="EMBL" id="TDK59501.1"/>
    </source>
</evidence>
<dbReference type="AlphaFoldDB" id="A0A4V3ATE1"/>
<sequence>MDLNKVIELLEDLPASTGLDSEDHWEDGPIFQKWRLEAMEAIRYAVNVLETGKVVGLLELNGKTYKIMD</sequence>
<name>A0A4V3ATE1_9BACI</name>
<proteinExistence type="predicted"/>
<reference evidence="1 2" key="1">
    <citation type="submission" date="2019-03" db="EMBL/GenBank/DDBJ databases">
        <title>Bacillus niacini sp. nov. a Nicotinate-Metabolizing Mesophile Isolated from Soil.</title>
        <authorList>
            <person name="Zhang G."/>
        </authorList>
    </citation>
    <scope>NUCLEOTIDE SEQUENCE [LARGE SCALE GENOMIC DNA]</scope>
    <source>
        <strain evidence="1 2">WN066</strain>
    </source>
</reference>
<protein>
    <submittedName>
        <fullName evidence="1">Uncharacterized protein</fullName>
    </submittedName>
</protein>
<gene>
    <name evidence="1" type="ORF">E2K98_19980</name>
</gene>
<dbReference type="EMBL" id="SMYO01000009">
    <property type="protein sequence ID" value="TDK59501.1"/>
    <property type="molecule type" value="Genomic_DNA"/>
</dbReference>
<comment type="caution">
    <text evidence="1">The sequence shown here is derived from an EMBL/GenBank/DDBJ whole genome shotgun (WGS) entry which is preliminary data.</text>
</comment>
<dbReference type="Proteomes" id="UP000295132">
    <property type="component" value="Unassembled WGS sequence"/>
</dbReference>
<dbReference type="RefSeq" id="WP_133337203.1">
    <property type="nucleotide sequence ID" value="NZ_SMYO01000009.1"/>
</dbReference>